<evidence type="ECO:0000313" key="2">
    <source>
        <dbReference type="EMBL" id="KAF9959066.1"/>
    </source>
</evidence>
<name>A0A9P6M0V6_MORAP</name>
<dbReference type="EMBL" id="JAAAHY010000694">
    <property type="protein sequence ID" value="KAF9959066.1"/>
    <property type="molecule type" value="Genomic_DNA"/>
</dbReference>
<evidence type="ECO:0000256" key="1">
    <source>
        <dbReference type="SAM" id="MobiDB-lite"/>
    </source>
</evidence>
<evidence type="ECO:0000313" key="3">
    <source>
        <dbReference type="Proteomes" id="UP000738359"/>
    </source>
</evidence>
<feature type="compositionally biased region" description="Basic and acidic residues" evidence="1">
    <location>
        <begin position="258"/>
        <end position="269"/>
    </location>
</feature>
<dbReference type="OrthoDB" id="2436654at2759"/>
<organism evidence="2 3">
    <name type="scientific">Mortierella alpina</name>
    <name type="common">Oleaginous fungus</name>
    <name type="synonym">Mortierella renispora</name>
    <dbReference type="NCBI Taxonomy" id="64518"/>
    <lineage>
        <taxon>Eukaryota</taxon>
        <taxon>Fungi</taxon>
        <taxon>Fungi incertae sedis</taxon>
        <taxon>Mucoromycota</taxon>
        <taxon>Mortierellomycotina</taxon>
        <taxon>Mortierellomycetes</taxon>
        <taxon>Mortierellales</taxon>
        <taxon>Mortierellaceae</taxon>
        <taxon>Mortierella</taxon>
    </lineage>
</organism>
<feature type="region of interest" description="Disordered" evidence="1">
    <location>
        <begin position="256"/>
        <end position="289"/>
    </location>
</feature>
<feature type="compositionally biased region" description="Acidic residues" evidence="1">
    <location>
        <begin position="275"/>
        <end position="289"/>
    </location>
</feature>
<reference evidence="2" key="1">
    <citation type="journal article" date="2020" name="Fungal Divers.">
        <title>Resolving the Mortierellaceae phylogeny through synthesis of multi-gene phylogenetics and phylogenomics.</title>
        <authorList>
            <person name="Vandepol N."/>
            <person name="Liber J."/>
            <person name="Desiro A."/>
            <person name="Na H."/>
            <person name="Kennedy M."/>
            <person name="Barry K."/>
            <person name="Grigoriev I.V."/>
            <person name="Miller A.N."/>
            <person name="O'Donnell K."/>
            <person name="Stajich J.E."/>
            <person name="Bonito G."/>
        </authorList>
    </citation>
    <scope>NUCLEOTIDE SEQUENCE</scope>
    <source>
        <strain evidence="2">CK1249</strain>
    </source>
</reference>
<feature type="non-terminal residue" evidence="2">
    <location>
        <position position="289"/>
    </location>
</feature>
<gene>
    <name evidence="2" type="ORF">BGZ70_008987</name>
</gene>
<sequence>NEIDFELKTHFQANLRANLAAIINKRCPKHDAACIKLQSKNIVKDAVKFTAKATAKVSKQVDAKLEARIRAAIDLEVRKFSVDLWLIKINVTGDLDISHDVSLRFKGAAGISAKACADISVKEASTKPKSLGNKPTPLLLPIISTKHYTQVQLREQTRLRLQRYDDLLKCARSGDMRTHMMIPDADGFEVPMAKVCLPLSVKIELLDIYHYLKARQGHLSRKVSQSSFGFLIGCHVPKSTLSTMLRCEAKLRAASKALPKDETAEKAEKASPAGLDEESVDDDEDEEDD</sequence>
<dbReference type="AlphaFoldDB" id="A0A9P6M0V6"/>
<accession>A0A9P6M0V6</accession>
<comment type="caution">
    <text evidence="2">The sequence shown here is derived from an EMBL/GenBank/DDBJ whole genome shotgun (WGS) entry which is preliminary data.</text>
</comment>
<keyword evidence="3" id="KW-1185">Reference proteome</keyword>
<dbReference type="Proteomes" id="UP000738359">
    <property type="component" value="Unassembled WGS sequence"/>
</dbReference>
<proteinExistence type="predicted"/>
<protein>
    <submittedName>
        <fullName evidence="2">Uncharacterized protein</fullName>
    </submittedName>
</protein>